<accession>A0A397IMD0</accession>
<evidence type="ECO:0000313" key="1">
    <source>
        <dbReference type="EMBL" id="RHZ77169.1"/>
    </source>
</evidence>
<proteinExistence type="predicted"/>
<dbReference type="OrthoDB" id="2429297at2759"/>
<keyword evidence="2" id="KW-1185">Reference proteome</keyword>
<evidence type="ECO:0000313" key="2">
    <source>
        <dbReference type="Proteomes" id="UP000266861"/>
    </source>
</evidence>
<name>A0A397IMD0_9GLOM</name>
<dbReference type="Proteomes" id="UP000266861">
    <property type="component" value="Unassembled WGS sequence"/>
</dbReference>
<dbReference type="EMBL" id="PQFF01000174">
    <property type="protein sequence ID" value="RHZ77169.1"/>
    <property type="molecule type" value="Genomic_DNA"/>
</dbReference>
<sequence length="133" mass="15606">MNGPRCSTLNKPIITRVRITEKQFEKFFSDKNIVNLSSYKLRLKYLKDKKMHGYLYKDDLGGLCLSLYRHFTEWHFIIPSTDSLYCTSEYQMNLSKTALKEDIESIRKGVKKVIVIGIVMSQKAKKNDVYNKK</sequence>
<organism evidence="1 2">
    <name type="scientific">Diversispora epigaea</name>
    <dbReference type="NCBI Taxonomy" id="1348612"/>
    <lineage>
        <taxon>Eukaryota</taxon>
        <taxon>Fungi</taxon>
        <taxon>Fungi incertae sedis</taxon>
        <taxon>Mucoromycota</taxon>
        <taxon>Glomeromycotina</taxon>
        <taxon>Glomeromycetes</taxon>
        <taxon>Diversisporales</taxon>
        <taxon>Diversisporaceae</taxon>
        <taxon>Diversispora</taxon>
    </lineage>
</organism>
<gene>
    <name evidence="1" type="ORF">Glove_184g146</name>
</gene>
<comment type="caution">
    <text evidence="1">The sequence shown here is derived from an EMBL/GenBank/DDBJ whole genome shotgun (WGS) entry which is preliminary data.</text>
</comment>
<dbReference type="AlphaFoldDB" id="A0A397IMD0"/>
<reference evidence="1 2" key="1">
    <citation type="submission" date="2018-08" db="EMBL/GenBank/DDBJ databases">
        <title>Genome and evolution of the arbuscular mycorrhizal fungus Diversispora epigaea (formerly Glomus versiforme) and its bacterial endosymbionts.</title>
        <authorList>
            <person name="Sun X."/>
            <person name="Fei Z."/>
            <person name="Harrison M."/>
        </authorList>
    </citation>
    <scope>NUCLEOTIDE SEQUENCE [LARGE SCALE GENOMIC DNA]</scope>
    <source>
        <strain evidence="1 2">IT104</strain>
    </source>
</reference>
<protein>
    <submittedName>
        <fullName evidence="1">Uncharacterized protein</fullName>
    </submittedName>
</protein>